<accession>A0A1M7SZH7</accession>
<dbReference type="InterPro" id="IPR035965">
    <property type="entry name" value="PAS-like_dom_sf"/>
</dbReference>
<feature type="domain" description="PAS" evidence="2">
    <location>
        <begin position="257"/>
        <end position="328"/>
    </location>
</feature>
<dbReference type="CDD" id="cd00130">
    <property type="entry name" value="PAS"/>
    <property type="match status" value="2"/>
</dbReference>
<feature type="transmembrane region" description="Helical" evidence="1">
    <location>
        <begin position="108"/>
        <end position="127"/>
    </location>
</feature>
<dbReference type="NCBIfam" id="TIGR00229">
    <property type="entry name" value="sensory_box"/>
    <property type="match status" value="1"/>
</dbReference>
<dbReference type="Proteomes" id="UP000184207">
    <property type="component" value="Unassembled WGS sequence"/>
</dbReference>
<dbReference type="Pfam" id="PF16927">
    <property type="entry name" value="HisKA_7TM"/>
    <property type="match status" value="1"/>
</dbReference>
<dbReference type="InterPro" id="IPR000014">
    <property type="entry name" value="PAS"/>
</dbReference>
<dbReference type="InterPro" id="IPR000160">
    <property type="entry name" value="GGDEF_dom"/>
</dbReference>
<dbReference type="PROSITE" id="PS50112">
    <property type="entry name" value="PAS"/>
    <property type="match status" value="2"/>
</dbReference>
<dbReference type="PROSITE" id="PS50887">
    <property type="entry name" value="GGDEF"/>
    <property type="match status" value="1"/>
</dbReference>
<feature type="domain" description="PAS" evidence="2">
    <location>
        <begin position="164"/>
        <end position="212"/>
    </location>
</feature>
<dbReference type="InterPro" id="IPR035919">
    <property type="entry name" value="EAL_sf"/>
</dbReference>
<dbReference type="Pfam" id="PF00563">
    <property type="entry name" value="EAL"/>
    <property type="match status" value="1"/>
</dbReference>
<dbReference type="Gene3D" id="3.30.70.270">
    <property type="match status" value="1"/>
</dbReference>
<name>A0A1M7SZH7_FERGO</name>
<dbReference type="PROSITE" id="PS50883">
    <property type="entry name" value="EAL"/>
    <property type="match status" value="1"/>
</dbReference>
<dbReference type="CDD" id="cd01949">
    <property type="entry name" value="GGDEF"/>
    <property type="match status" value="1"/>
</dbReference>
<dbReference type="SMART" id="SM00267">
    <property type="entry name" value="GGDEF"/>
    <property type="match status" value="1"/>
</dbReference>
<evidence type="ECO:0000259" key="4">
    <source>
        <dbReference type="PROSITE" id="PS50887"/>
    </source>
</evidence>
<dbReference type="SUPFAM" id="SSF55785">
    <property type="entry name" value="PYP-like sensor domain (PAS domain)"/>
    <property type="match status" value="2"/>
</dbReference>
<evidence type="ECO:0000256" key="1">
    <source>
        <dbReference type="SAM" id="Phobius"/>
    </source>
</evidence>
<feature type="domain" description="EAL" evidence="3">
    <location>
        <begin position="556"/>
        <end position="806"/>
    </location>
</feature>
<organism evidence="5 6">
    <name type="scientific">Fervidobacterium gondwanense DSM 13020</name>
    <dbReference type="NCBI Taxonomy" id="1121883"/>
    <lineage>
        <taxon>Bacteria</taxon>
        <taxon>Thermotogati</taxon>
        <taxon>Thermotogota</taxon>
        <taxon>Thermotogae</taxon>
        <taxon>Thermotogales</taxon>
        <taxon>Fervidobacteriaceae</taxon>
        <taxon>Fervidobacterium</taxon>
    </lineage>
</organism>
<feature type="transmembrane region" description="Helical" evidence="1">
    <location>
        <begin position="6"/>
        <end position="24"/>
    </location>
</feature>
<dbReference type="InterPro" id="IPR001633">
    <property type="entry name" value="EAL_dom"/>
</dbReference>
<dbReference type="Pfam" id="PF13188">
    <property type="entry name" value="PAS_8"/>
    <property type="match status" value="1"/>
</dbReference>
<feature type="transmembrane region" description="Helical" evidence="1">
    <location>
        <begin position="78"/>
        <end position="96"/>
    </location>
</feature>
<keyword evidence="1" id="KW-0472">Membrane</keyword>
<dbReference type="SMART" id="SM00091">
    <property type="entry name" value="PAS"/>
    <property type="match status" value="2"/>
</dbReference>
<feature type="domain" description="GGDEF" evidence="4">
    <location>
        <begin position="411"/>
        <end position="547"/>
    </location>
</feature>
<feature type="transmembrane region" description="Helical" evidence="1">
    <location>
        <begin position="133"/>
        <end position="154"/>
    </location>
</feature>
<dbReference type="InterPro" id="IPR029787">
    <property type="entry name" value="Nucleotide_cyclase"/>
</dbReference>
<dbReference type="Pfam" id="PF00990">
    <property type="entry name" value="GGDEF"/>
    <property type="match status" value="1"/>
</dbReference>
<evidence type="ECO:0000259" key="3">
    <source>
        <dbReference type="PROSITE" id="PS50883"/>
    </source>
</evidence>
<sequence>MEMIQDLILLYVPVILFSFFTKLSEVERKNVRSFTLYLLPTLYLILALTNKIHNLFWIGTIQSDIYHGRHRPHGSSFLWTYSVYTAVVITFGIFKIIRTSRLPRKTKFLIVGSISLGIFLSFFAYLFNFNYPLLFLSLSTLILILNISAINVFWRRTALGVRYHAFDSSHNGYIILDKDLRIVDINKAALRYLRLRKEEILGRKNDFVIDLLDKIGQILEYNGDFFKISKAELKDSFLMVIEDVTEQVITKREHISTSMLLNTLLENIPDGVVVLNQYGTVIDCNKQFENIFGYKKLEIIGKNIDALVLPENLESEAQKLINLALEQGSLKVETVRRRKSGALVEVRITVSVVESDSERLIYAIYTDITSEKEAINLARTVLQRDNLTGLYTRHYFIRKLASSLEFSSIDDYHAIITLDVRNFSMINSIRGHNIGDELLREIAKRLRTVLREGDTISHPYADEFWIFLEKLGKTYQAGKKVVNDIISKIEKELTKTYNIQGEFIDIKFAFGVHVFNSFDTSEEVLRKVNLALIRAKEAKDNIVFYNAIIDSELQEHAAKERAIKEAFYNGELKIFLQPICNSYSDIVGAEALVRWIKKDGTIIPPVDFIQLMEENGMITSVGEEILRQVCEILSEQKDNLDFIDINVSPVQLRDPQMAERFKEIISSYNIPPKKIVIEFTENILIDMNQTVRDNIDKLLQFGCQLCIDDFGTGYSSLSYLTILPLKKIKVDRSFVFRLPDDKHSIKLLEAIYNIAKSFNLEAIPEGVENTTQLEVLSMIGYKLFQGYYFGKPMPVRDFLLLVHQNISKKGQQQI</sequence>
<keyword evidence="1" id="KW-0812">Transmembrane</keyword>
<dbReference type="SUPFAM" id="SSF141868">
    <property type="entry name" value="EAL domain-like"/>
    <property type="match status" value="1"/>
</dbReference>
<evidence type="ECO:0000259" key="2">
    <source>
        <dbReference type="PROSITE" id="PS50112"/>
    </source>
</evidence>
<dbReference type="PANTHER" id="PTHR44757:SF2">
    <property type="entry name" value="BIOFILM ARCHITECTURE MAINTENANCE PROTEIN MBAA"/>
    <property type="match status" value="1"/>
</dbReference>
<dbReference type="CDD" id="cd01948">
    <property type="entry name" value="EAL"/>
    <property type="match status" value="1"/>
</dbReference>
<dbReference type="SMART" id="SM00052">
    <property type="entry name" value="EAL"/>
    <property type="match status" value="1"/>
</dbReference>
<dbReference type="PANTHER" id="PTHR44757">
    <property type="entry name" value="DIGUANYLATE CYCLASE DGCP"/>
    <property type="match status" value="1"/>
</dbReference>
<evidence type="ECO:0000313" key="5">
    <source>
        <dbReference type="EMBL" id="SHN63868.1"/>
    </source>
</evidence>
<dbReference type="STRING" id="1121883.SAMN02745226_01390"/>
<dbReference type="EMBL" id="FRDJ01000007">
    <property type="protein sequence ID" value="SHN63868.1"/>
    <property type="molecule type" value="Genomic_DNA"/>
</dbReference>
<feature type="transmembrane region" description="Helical" evidence="1">
    <location>
        <begin position="36"/>
        <end position="58"/>
    </location>
</feature>
<protein>
    <submittedName>
        <fullName evidence="5">PAS domain S-box-containing protein/diguanylate cyclase (GGDEF) domain-containing protein</fullName>
    </submittedName>
</protein>
<evidence type="ECO:0000313" key="6">
    <source>
        <dbReference type="Proteomes" id="UP000184207"/>
    </source>
</evidence>
<dbReference type="InterPro" id="IPR031621">
    <property type="entry name" value="HisKA_7TM"/>
</dbReference>
<dbReference type="SUPFAM" id="SSF55073">
    <property type="entry name" value="Nucleotide cyclase"/>
    <property type="match status" value="1"/>
</dbReference>
<dbReference type="AlphaFoldDB" id="A0A1M7SZH7"/>
<gene>
    <name evidence="5" type="ORF">SAMN02745226_01390</name>
</gene>
<dbReference type="Pfam" id="PF13426">
    <property type="entry name" value="PAS_9"/>
    <property type="match status" value="1"/>
</dbReference>
<dbReference type="InterPro" id="IPR043128">
    <property type="entry name" value="Rev_trsase/Diguanyl_cyclase"/>
</dbReference>
<keyword evidence="1" id="KW-1133">Transmembrane helix</keyword>
<dbReference type="Gene3D" id="3.20.20.450">
    <property type="entry name" value="EAL domain"/>
    <property type="match status" value="1"/>
</dbReference>
<dbReference type="NCBIfam" id="TIGR00254">
    <property type="entry name" value="GGDEF"/>
    <property type="match status" value="1"/>
</dbReference>
<dbReference type="InterPro" id="IPR052155">
    <property type="entry name" value="Biofilm_reg_signaling"/>
</dbReference>
<reference evidence="6" key="1">
    <citation type="submission" date="2016-12" db="EMBL/GenBank/DDBJ databases">
        <authorList>
            <person name="Varghese N."/>
            <person name="Submissions S."/>
        </authorList>
    </citation>
    <scope>NUCLEOTIDE SEQUENCE [LARGE SCALE GENOMIC DNA]</scope>
    <source>
        <strain evidence="6">DSM 13020</strain>
    </source>
</reference>
<keyword evidence="6" id="KW-1185">Reference proteome</keyword>
<proteinExistence type="predicted"/>
<dbReference type="Gene3D" id="3.30.450.20">
    <property type="entry name" value="PAS domain"/>
    <property type="match status" value="2"/>
</dbReference>